<dbReference type="Gene3D" id="3.90.79.10">
    <property type="entry name" value="Nucleoside Triphosphate Pyrophosphohydrolase"/>
    <property type="match status" value="1"/>
</dbReference>
<dbReference type="RefSeq" id="WP_232175133.1">
    <property type="nucleotide sequence ID" value="NZ_JAJPWV010000001.1"/>
</dbReference>
<dbReference type="InterPro" id="IPR036388">
    <property type="entry name" value="WH-like_DNA-bd_sf"/>
</dbReference>
<keyword evidence="3" id="KW-1185">Reference proteome</keyword>
<dbReference type="EMBL" id="JAJPWV010000001">
    <property type="protein sequence ID" value="MCD8739264.1"/>
    <property type="molecule type" value="Genomic_DNA"/>
</dbReference>
<dbReference type="InterPro" id="IPR015797">
    <property type="entry name" value="NUDIX_hydrolase-like_dom_sf"/>
</dbReference>
<dbReference type="Proteomes" id="UP001199919">
    <property type="component" value="Unassembled WGS sequence"/>
</dbReference>
<name>A0ABS8TWM5_9SPHI</name>
<comment type="caution">
    <text evidence="2">The sequence shown here is derived from an EMBL/GenBank/DDBJ whole genome shotgun (WGS) entry which is preliminary data.</text>
</comment>
<dbReference type="InterPro" id="IPR036390">
    <property type="entry name" value="WH_DNA-bd_sf"/>
</dbReference>
<sequence>MELIGHSVTGSTNIHADAEYPVRAHVRKARVLLTVECLAFSFQYDALKILLFKGGSNGLNKWSFAQAVVGENESPDDTARCLMRGSTGISTAFLEQLHTSDGIIKLPGERVVSVTYISLMNGFKLDENAGNNLGNKWFHLDKLPKLRNDQREMINCAINHLRYKAALHPLLFELLPDRFTIPQVQNLYDSVYNAQIDKRNFSKRLLSTGLLIKTADKDRSSKKGASYYQLNKDLYNPRSLSLIKLLPNLHTFTGR</sequence>
<dbReference type="InterPro" id="IPR054105">
    <property type="entry name" value="WHD_NrtR"/>
</dbReference>
<evidence type="ECO:0000313" key="3">
    <source>
        <dbReference type="Proteomes" id="UP001199919"/>
    </source>
</evidence>
<feature type="domain" description="NrtR DNA-binding winged helix" evidence="1">
    <location>
        <begin position="172"/>
        <end position="230"/>
    </location>
</feature>
<dbReference type="Gene3D" id="1.10.10.10">
    <property type="entry name" value="Winged helix-like DNA-binding domain superfamily/Winged helix DNA-binding domain"/>
    <property type="match status" value="1"/>
</dbReference>
<dbReference type="Pfam" id="PF21906">
    <property type="entry name" value="WHD_NrtR"/>
    <property type="match status" value="1"/>
</dbReference>
<proteinExistence type="predicted"/>
<gene>
    <name evidence="2" type="ORF">LT679_01510</name>
</gene>
<evidence type="ECO:0000259" key="1">
    <source>
        <dbReference type="Pfam" id="PF21906"/>
    </source>
</evidence>
<accession>A0ABS8TWM5</accession>
<evidence type="ECO:0000313" key="2">
    <source>
        <dbReference type="EMBL" id="MCD8739264.1"/>
    </source>
</evidence>
<reference evidence="2 3" key="1">
    <citation type="submission" date="2021-12" db="EMBL/GenBank/DDBJ databases">
        <title>Mucilaginibacter roseus genome.</title>
        <authorList>
            <person name="Ferreira J.R."/>
            <person name="Newman J.D."/>
        </authorList>
    </citation>
    <scope>NUCLEOTIDE SEQUENCE [LARGE SCALE GENOMIC DNA]</scope>
    <source>
        <strain evidence="2 3">LMG 28454</strain>
    </source>
</reference>
<organism evidence="2 3">
    <name type="scientific">Mucilaginibacter roseus</name>
    <dbReference type="NCBI Taxonomy" id="1528868"/>
    <lineage>
        <taxon>Bacteria</taxon>
        <taxon>Pseudomonadati</taxon>
        <taxon>Bacteroidota</taxon>
        <taxon>Sphingobacteriia</taxon>
        <taxon>Sphingobacteriales</taxon>
        <taxon>Sphingobacteriaceae</taxon>
        <taxon>Mucilaginibacter</taxon>
    </lineage>
</organism>
<protein>
    <submittedName>
        <fullName evidence="2">DNA mismatch repair protein MutT</fullName>
    </submittedName>
</protein>
<dbReference type="SUPFAM" id="SSF55811">
    <property type="entry name" value="Nudix"/>
    <property type="match status" value="1"/>
</dbReference>
<dbReference type="SUPFAM" id="SSF46785">
    <property type="entry name" value="Winged helix' DNA-binding domain"/>
    <property type="match status" value="1"/>
</dbReference>